<keyword evidence="2 4" id="KW-0378">Hydrolase</keyword>
<evidence type="ECO:0000313" key="4">
    <source>
        <dbReference type="EMBL" id="MFD3263395.1"/>
    </source>
</evidence>
<evidence type="ECO:0000256" key="2">
    <source>
        <dbReference type="ARBA" id="ARBA00022801"/>
    </source>
</evidence>
<proteinExistence type="predicted"/>
<comment type="cofactor">
    <cofactor evidence="1">
        <name>Mg(2+)</name>
        <dbReference type="ChEBI" id="CHEBI:18420"/>
    </cofactor>
</comment>
<reference evidence="4 5" key="1">
    <citation type="submission" date="2022-09" db="EMBL/GenBank/DDBJ databases">
        <title>New species of Phenylobacterium.</title>
        <authorList>
            <person name="Mieszkin S."/>
        </authorList>
    </citation>
    <scope>NUCLEOTIDE SEQUENCE [LARGE SCALE GENOMIC DNA]</scope>
    <source>
        <strain evidence="4 5">HK31-G</strain>
    </source>
</reference>
<evidence type="ECO:0000256" key="3">
    <source>
        <dbReference type="ARBA" id="ARBA00022842"/>
    </source>
</evidence>
<sequence length="243" mass="27043">MTLLPRAILFDLDDTLISLGRRPQLLAEVAEEFAADLTPPGPARVAEEMENAFRAFWSDAERHKRGRMDLAAARLGVVTGVFADLRRRTPGLPPETGRAFAARFDAYREEQIRFFPGAVEAIDELKRRGVKLALVTNGAAAVQRAKIERFDLAHRFDHIQIEGEAGFGKPEEQAYLHAMAALGVQAHETWMVGDNLEWEVAGPQRLGIHAIWHDHLGEGLPAESLVRPDRIIRSIGELTENLS</sequence>
<dbReference type="GO" id="GO:0016787">
    <property type="term" value="F:hydrolase activity"/>
    <property type="evidence" value="ECO:0007669"/>
    <property type="project" value="UniProtKB-KW"/>
</dbReference>
<dbReference type="SFLD" id="SFLDG01129">
    <property type="entry name" value="C1.5:_HAD__Beta-PGM__Phosphata"/>
    <property type="match status" value="1"/>
</dbReference>
<comment type="caution">
    <text evidence="4">The sequence shown here is derived from an EMBL/GenBank/DDBJ whole genome shotgun (WGS) entry which is preliminary data.</text>
</comment>
<dbReference type="EMBL" id="JAOTJD010000007">
    <property type="protein sequence ID" value="MFD3263395.1"/>
    <property type="molecule type" value="Genomic_DNA"/>
</dbReference>
<evidence type="ECO:0000256" key="1">
    <source>
        <dbReference type="ARBA" id="ARBA00001946"/>
    </source>
</evidence>
<dbReference type="RefSeq" id="WP_377368280.1">
    <property type="nucleotide sequence ID" value="NZ_JAOTJD010000007.1"/>
</dbReference>
<organism evidence="4 5">
    <name type="scientific">Phenylobacterium ferrooxidans</name>
    <dbReference type="NCBI Taxonomy" id="2982689"/>
    <lineage>
        <taxon>Bacteria</taxon>
        <taxon>Pseudomonadati</taxon>
        <taxon>Pseudomonadota</taxon>
        <taxon>Alphaproteobacteria</taxon>
        <taxon>Caulobacterales</taxon>
        <taxon>Caulobacteraceae</taxon>
        <taxon>Phenylobacterium</taxon>
    </lineage>
</organism>
<keyword evidence="3" id="KW-0460">Magnesium</keyword>
<dbReference type="InterPro" id="IPR051400">
    <property type="entry name" value="HAD-like_hydrolase"/>
</dbReference>
<dbReference type="SFLD" id="SFLDS00003">
    <property type="entry name" value="Haloacid_Dehalogenase"/>
    <property type="match status" value="1"/>
</dbReference>
<dbReference type="Gene3D" id="1.20.120.710">
    <property type="entry name" value="Haloacid dehalogenase hydrolase-like domain"/>
    <property type="match status" value="1"/>
</dbReference>
<dbReference type="InterPro" id="IPR036412">
    <property type="entry name" value="HAD-like_sf"/>
</dbReference>
<protein>
    <submittedName>
        <fullName evidence="4">HAD family hydrolase</fullName>
    </submittedName>
</protein>
<dbReference type="Pfam" id="PF00702">
    <property type="entry name" value="Hydrolase"/>
    <property type="match status" value="1"/>
</dbReference>
<dbReference type="PANTHER" id="PTHR46470:SF4">
    <property type="entry name" value="5-AMINO-6-(5-PHOSPHO-D-RIBITYLAMINO)URACIL PHOSPHATASE YIGB"/>
    <property type="match status" value="1"/>
</dbReference>
<keyword evidence="5" id="KW-1185">Reference proteome</keyword>
<accession>A0ABW6CJY6</accession>
<evidence type="ECO:0000313" key="5">
    <source>
        <dbReference type="Proteomes" id="UP001598130"/>
    </source>
</evidence>
<dbReference type="NCBIfam" id="TIGR01549">
    <property type="entry name" value="HAD-SF-IA-v1"/>
    <property type="match status" value="1"/>
</dbReference>
<dbReference type="SUPFAM" id="SSF56784">
    <property type="entry name" value="HAD-like"/>
    <property type="match status" value="1"/>
</dbReference>
<gene>
    <name evidence="4" type="ORF">OCL97_05355</name>
</gene>
<dbReference type="PRINTS" id="PR00413">
    <property type="entry name" value="HADHALOGNASE"/>
</dbReference>
<dbReference type="InterPro" id="IPR006439">
    <property type="entry name" value="HAD-SF_hydro_IA"/>
</dbReference>
<name>A0ABW6CJY6_9CAUL</name>
<dbReference type="Gene3D" id="3.40.50.1000">
    <property type="entry name" value="HAD superfamily/HAD-like"/>
    <property type="match status" value="1"/>
</dbReference>
<dbReference type="InterPro" id="IPR023214">
    <property type="entry name" value="HAD_sf"/>
</dbReference>
<dbReference type="PANTHER" id="PTHR46470">
    <property type="entry name" value="N-ACYLNEURAMINATE-9-PHOSPHATASE"/>
    <property type="match status" value="1"/>
</dbReference>
<dbReference type="NCBIfam" id="TIGR01509">
    <property type="entry name" value="HAD-SF-IA-v3"/>
    <property type="match status" value="1"/>
</dbReference>
<dbReference type="Proteomes" id="UP001598130">
    <property type="component" value="Unassembled WGS sequence"/>
</dbReference>